<dbReference type="InterPro" id="IPR001585">
    <property type="entry name" value="TAL/FSA"/>
</dbReference>
<dbReference type="GO" id="GO:0004801">
    <property type="term" value="F:transaldolase activity"/>
    <property type="evidence" value="ECO:0007669"/>
    <property type="project" value="TreeGrafter"/>
</dbReference>
<dbReference type="GO" id="GO:0005975">
    <property type="term" value="P:carbohydrate metabolic process"/>
    <property type="evidence" value="ECO:0007669"/>
    <property type="project" value="InterPro"/>
</dbReference>
<dbReference type="GO" id="GO:0005829">
    <property type="term" value="C:cytosol"/>
    <property type="evidence" value="ECO:0007669"/>
    <property type="project" value="TreeGrafter"/>
</dbReference>
<name>A0A5U3IVB9_SALER</name>
<keyword evidence="1" id="KW-0704">Schiff base</keyword>
<protein>
    <recommendedName>
        <fullName evidence="3">Transaldolase</fullName>
    </recommendedName>
</protein>
<dbReference type="Pfam" id="PF00923">
    <property type="entry name" value="TAL_FSA"/>
    <property type="match status" value="1"/>
</dbReference>
<evidence type="ECO:0000256" key="1">
    <source>
        <dbReference type="ARBA" id="ARBA00023270"/>
    </source>
</evidence>
<dbReference type="Proteomes" id="UP000839610">
    <property type="component" value="Unassembled WGS sequence"/>
</dbReference>
<dbReference type="InterPro" id="IPR013785">
    <property type="entry name" value="Aldolase_TIM"/>
</dbReference>
<dbReference type="PANTHER" id="PTHR10683:SF16">
    <property type="entry name" value="TRANSALDOLASE A"/>
    <property type="match status" value="1"/>
</dbReference>
<dbReference type="AlphaFoldDB" id="A0A5U3IVB9"/>
<gene>
    <name evidence="2" type="ORF">VH79_24375</name>
</gene>
<reference evidence="2" key="1">
    <citation type="submission" date="2018-07" db="EMBL/GenBank/DDBJ databases">
        <authorList>
            <consortium name="GenomeTrakr network: Whole genome sequencing for foodborne pathogen traceback"/>
        </authorList>
    </citation>
    <scope>NUCLEOTIDE SEQUENCE [LARGE SCALE GENOMIC DNA]</scope>
    <source>
        <strain evidence="2">FDA00008842</strain>
    </source>
</reference>
<evidence type="ECO:0000313" key="2">
    <source>
        <dbReference type="EMBL" id="EBP4586269.1"/>
    </source>
</evidence>
<proteinExistence type="predicted"/>
<accession>A0A5U3IVB9</accession>
<dbReference type="Gene3D" id="3.20.20.70">
    <property type="entry name" value="Aldolase class I"/>
    <property type="match status" value="1"/>
</dbReference>
<dbReference type="PANTHER" id="PTHR10683">
    <property type="entry name" value="TRANSALDOLASE"/>
    <property type="match status" value="1"/>
</dbReference>
<comment type="caution">
    <text evidence="2">The sequence shown here is derived from an EMBL/GenBank/DDBJ whole genome shotgun (WGS) entry which is preliminary data.</text>
</comment>
<sequence>MSPFVGRINDWYRNASSQEFCEVESEPGIKSVRAIYEYYKSLNYPTIIMAASFRNAEQVLALSGCDRLTISPTILQNLSQRTGEVVRKLNPDVQAAYRPLPLSEAEFYWQHNLDAMAVDKLAEGIRLFAQDTEKLQNKMNNELQTLSLSTRLCNCLNLICSIQHQMKVNLWTKNNCRRWLMNWPNISKPLTLSTSSIAC</sequence>
<evidence type="ECO:0008006" key="3">
    <source>
        <dbReference type="Google" id="ProtNLM"/>
    </source>
</evidence>
<dbReference type="EMBL" id="AAGLUV010000026">
    <property type="protein sequence ID" value="EBP4586269.1"/>
    <property type="molecule type" value="Genomic_DNA"/>
</dbReference>
<dbReference type="SUPFAM" id="SSF51569">
    <property type="entry name" value="Aldolase"/>
    <property type="match status" value="1"/>
</dbReference>
<organism evidence="2">
    <name type="scientific">Salmonella enterica</name>
    <name type="common">Salmonella choleraesuis</name>
    <dbReference type="NCBI Taxonomy" id="28901"/>
    <lineage>
        <taxon>Bacteria</taxon>
        <taxon>Pseudomonadati</taxon>
        <taxon>Pseudomonadota</taxon>
        <taxon>Gammaproteobacteria</taxon>
        <taxon>Enterobacterales</taxon>
        <taxon>Enterobacteriaceae</taxon>
        <taxon>Salmonella</taxon>
    </lineage>
</organism>